<evidence type="ECO:0000313" key="3">
    <source>
        <dbReference type="EMBL" id="MTD96226.1"/>
    </source>
</evidence>
<feature type="chain" id="PRO_5026033211" evidence="2">
    <location>
        <begin position="30"/>
        <end position="333"/>
    </location>
</feature>
<protein>
    <submittedName>
        <fullName evidence="3">Uncharacterized protein</fullName>
    </submittedName>
</protein>
<keyword evidence="4" id="KW-1185">Reference proteome</keyword>
<dbReference type="Proteomes" id="UP000440694">
    <property type="component" value="Unassembled WGS sequence"/>
</dbReference>
<feature type="signal peptide" evidence="2">
    <location>
        <begin position="1"/>
        <end position="29"/>
    </location>
</feature>
<gene>
    <name evidence="3" type="ORF">GIW81_17950</name>
</gene>
<sequence>MARHCIQWRYAIGGAVVAALAVAMPQAVAQEATPDSGAQLRGAFPPDTGRMAPSPVVPGPTLPANTTVVPRAPAADGTVPTGGQVNLVALLTVDGQRIDKGLVWRIFASARDPRAAPNLVMTKREASPTIELDPGEYIVNAAFGRADITRKIVVTAGTASSEKFVLNAGGLKVKVMVGGVEPAANTVTYDILSSERDQSDNRVRVLAGAKPNVINRLNAGIYRIASRYGDANAKVEADVTVEAGKLTEATVTHSAARVTFKLVNRLGGEALPDTQWTVHAPDGELVLQSVGALPTHILAPGTYSVTAKSAAGVYKRDFTLANGEVSQVEVLMQ</sequence>
<accession>A0A6I3KS78</accession>
<organism evidence="3 4">
    <name type="scientific">Hyphomicrobium album</name>
    <dbReference type="NCBI Taxonomy" id="2665159"/>
    <lineage>
        <taxon>Bacteria</taxon>
        <taxon>Pseudomonadati</taxon>
        <taxon>Pseudomonadota</taxon>
        <taxon>Alphaproteobacteria</taxon>
        <taxon>Hyphomicrobiales</taxon>
        <taxon>Hyphomicrobiaceae</taxon>
        <taxon>Hyphomicrobium</taxon>
    </lineage>
</organism>
<dbReference type="EMBL" id="WMBQ01000002">
    <property type="protein sequence ID" value="MTD96226.1"/>
    <property type="molecule type" value="Genomic_DNA"/>
</dbReference>
<evidence type="ECO:0000256" key="2">
    <source>
        <dbReference type="SAM" id="SignalP"/>
    </source>
</evidence>
<comment type="caution">
    <text evidence="3">The sequence shown here is derived from an EMBL/GenBank/DDBJ whole genome shotgun (WGS) entry which is preliminary data.</text>
</comment>
<feature type="region of interest" description="Disordered" evidence="1">
    <location>
        <begin position="33"/>
        <end position="64"/>
    </location>
</feature>
<dbReference type="RefSeq" id="WP_154740674.1">
    <property type="nucleotide sequence ID" value="NZ_WMBQ01000002.1"/>
</dbReference>
<keyword evidence="2" id="KW-0732">Signal</keyword>
<reference evidence="3 4" key="1">
    <citation type="submission" date="2019-11" db="EMBL/GenBank/DDBJ databases">
        <title>Identification of a novel strain.</title>
        <authorList>
            <person name="Xu Q."/>
            <person name="Wang G."/>
        </authorList>
    </citation>
    <scope>NUCLEOTIDE SEQUENCE [LARGE SCALE GENOMIC DNA]</scope>
    <source>
        <strain evidence="4">xq</strain>
    </source>
</reference>
<name>A0A6I3KS78_9HYPH</name>
<evidence type="ECO:0000256" key="1">
    <source>
        <dbReference type="SAM" id="MobiDB-lite"/>
    </source>
</evidence>
<dbReference type="AlphaFoldDB" id="A0A6I3KS78"/>
<evidence type="ECO:0000313" key="4">
    <source>
        <dbReference type="Proteomes" id="UP000440694"/>
    </source>
</evidence>
<proteinExistence type="predicted"/>